<dbReference type="InterPro" id="IPR001902">
    <property type="entry name" value="SLC26A/SulP_fam"/>
</dbReference>
<comment type="subcellular location">
    <subcellularLocation>
        <location evidence="1">Membrane</location>
        <topology evidence="1">Multi-pass membrane protein</topology>
    </subcellularLocation>
</comment>
<evidence type="ECO:0000256" key="1">
    <source>
        <dbReference type="ARBA" id="ARBA00004141"/>
    </source>
</evidence>
<dbReference type="InterPro" id="IPR002645">
    <property type="entry name" value="STAS_dom"/>
</dbReference>
<organism evidence="7 8">
    <name type="scientific">Carassius auratus</name>
    <name type="common">Goldfish</name>
    <dbReference type="NCBI Taxonomy" id="7957"/>
    <lineage>
        <taxon>Eukaryota</taxon>
        <taxon>Metazoa</taxon>
        <taxon>Chordata</taxon>
        <taxon>Craniata</taxon>
        <taxon>Vertebrata</taxon>
        <taxon>Euteleostomi</taxon>
        <taxon>Actinopterygii</taxon>
        <taxon>Neopterygii</taxon>
        <taxon>Teleostei</taxon>
        <taxon>Ostariophysi</taxon>
        <taxon>Cypriniformes</taxon>
        <taxon>Cyprinidae</taxon>
        <taxon>Cyprininae</taxon>
        <taxon>Carassius</taxon>
    </lineage>
</organism>
<dbReference type="Gene3D" id="3.30.750.24">
    <property type="entry name" value="STAS domain"/>
    <property type="match status" value="1"/>
</dbReference>
<feature type="transmembrane region" description="Helical" evidence="5">
    <location>
        <begin position="169"/>
        <end position="189"/>
    </location>
</feature>
<protein>
    <submittedName>
        <fullName evidence="8">Solute carrier family 26 member 10</fullName>
    </submittedName>
</protein>
<gene>
    <name evidence="8" type="primary">slc26a10</name>
</gene>
<sequence>MSASVAVYRDIYTEDRFRQTYGTEDQSRGRERLRDRLAQRCSCSQVDCLHLLKKRLPVCSWLPKYKLKKWLLGDIIAGLTVGIVHIPQGMAFALLTSVAPVYGLYTSFFPVVLYMLFGTGHHVSTGTFAVLSLMTGSVVEQLVPIPLTLNSSSPEAAEFEAQRIGVASAVAFLSGIMMLCMCGLQLGFLSTYLSEPIVKAFTSAAAFHVTVSQLQSMLGLRLPRYAGAFSLFKTLASVMENVPHTNLAELVISLLCLAVLVPVKEVNSRFRERLRTPIPVEIITVIIATGITYAFSLDSKYDIQIVGHIPAGFPEPRLPALGTIPEIAGDTVAITLVAYAVSVSLAMIYADKHGYSIDPNQELLAHGISNTVSSLFTCFPNSATLATTNILESAGAHTQLAGLFTSLVVLIVLLLIGPLFYFLPKAVLACINVTSLRQMFLLFQDLPDLWRISKIDLMVWLVTWLSVVVLNVDLGLAIGVVFSMMTVICRTQRANCSVLGRAANTEIYRSINNHNKCYEVPGVKILTYNGPIYYGNRSFFKADMAQLLGLTPERIRSREKALKAIEKREREAISSVEQGVTDSSFSSKNDLFRSDMAEGEIEAVLIDCSSVIFVDVAGARLFIQMCMECQKIGVGIYLANCNESVLKILTSSGLMNYMNPQHIFVTIHDAVVYIQQQREKPPENNTTVWV</sequence>
<dbReference type="GO" id="GO:0055085">
    <property type="term" value="P:transmembrane transport"/>
    <property type="evidence" value="ECO:0007669"/>
    <property type="project" value="InterPro"/>
</dbReference>
<evidence type="ECO:0000256" key="4">
    <source>
        <dbReference type="ARBA" id="ARBA00023136"/>
    </source>
</evidence>
<accession>A0A6P6MSV8</accession>
<keyword evidence="4 5" id="KW-0472">Membrane</keyword>
<proteinExistence type="predicted"/>
<feature type="transmembrane region" description="Helical" evidence="5">
    <location>
        <begin position="331"/>
        <end position="350"/>
    </location>
</feature>
<feature type="transmembrane region" description="Helical" evidence="5">
    <location>
        <begin position="242"/>
        <end position="262"/>
    </location>
</feature>
<dbReference type="RefSeq" id="XP_026099740.1">
    <property type="nucleotide sequence ID" value="XM_026243955.1"/>
</dbReference>
<dbReference type="PROSITE" id="PS50801">
    <property type="entry name" value="STAS"/>
    <property type="match status" value="1"/>
</dbReference>
<feature type="transmembrane region" description="Helical" evidence="5">
    <location>
        <begin position="70"/>
        <end position="86"/>
    </location>
</feature>
<dbReference type="KEGG" id="caua:113070557"/>
<keyword evidence="2 5" id="KW-0812">Transmembrane</keyword>
<dbReference type="InterPro" id="IPR011547">
    <property type="entry name" value="SLC26A/SulP_dom"/>
</dbReference>
<dbReference type="Proteomes" id="UP000515129">
    <property type="component" value="Unplaced"/>
</dbReference>
<reference evidence="8" key="1">
    <citation type="submission" date="2025-08" db="UniProtKB">
        <authorList>
            <consortium name="RefSeq"/>
        </authorList>
    </citation>
    <scope>IDENTIFICATION</scope>
    <source>
        <strain evidence="8">Wakin</strain>
        <tissue evidence="8">Muscle</tissue>
    </source>
</reference>
<evidence type="ECO:0000256" key="3">
    <source>
        <dbReference type="ARBA" id="ARBA00022989"/>
    </source>
</evidence>
<evidence type="ECO:0000256" key="2">
    <source>
        <dbReference type="ARBA" id="ARBA00022692"/>
    </source>
</evidence>
<dbReference type="CDD" id="cd07042">
    <property type="entry name" value="STAS_SulP_like_sulfate_transporter"/>
    <property type="match status" value="1"/>
</dbReference>
<dbReference type="GO" id="GO:0016020">
    <property type="term" value="C:membrane"/>
    <property type="evidence" value="ECO:0007669"/>
    <property type="project" value="UniProtKB-SubCell"/>
</dbReference>
<name>A0A6P6MSV8_CARAU</name>
<keyword evidence="3 5" id="KW-1133">Transmembrane helix</keyword>
<evidence type="ECO:0000313" key="7">
    <source>
        <dbReference type="Proteomes" id="UP000515129"/>
    </source>
</evidence>
<dbReference type="Pfam" id="PF01740">
    <property type="entry name" value="STAS"/>
    <property type="match status" value="1"/>
</dbReference>
<evidence type="ECO:0000256" key="5">
    <source>
        <dbReference type="SAM" id="Phobius"/>
    </source>
</evidence>
<dbReference type="NCBIfam" id="TIGR00815">
    <property type="entry name" value="sulP"/>
    <property type="match status" value="1"/>
</dbReference>
<feature type="transmembrane region" description="Helical" evidence="5">
    <location>
        <begin position="274"/>
        <end position="295"/>
    </location>
</feature>
<feature type="transmembrane region" description="Helical" evidence="5">
    <location>
        <begin position="400"/>
        <end position="420"/>
    </location>
</feature>
<feature type="transmembrane region" description="Helical" evidence="5">
    <location>
        <begin position="455"/>
        <end position="488"/>
    </location>
</feature>
<feature type="domain" description="STAS" evidence="6">
    <location>
        <begin position="513"/>
        <end position="674"/>
    </location>
</feature>
<evidence type="ECO:0000259" key="6">
    <source>
        <dbReference type="PROSITE" id="PS50801"/>
    </source>
</evidence>
<dbReference type="OrthoDB" id="288203at2759"/>
<dbReference type="InterPro" id="IPR036513">
    <property type="entry name" value="STAS_dom_sf"/>
</dbReference>
<dbReference type="CTD" id="216441"/>
<keyword evidence="7" id="KW-1185">Reference proteome</keyword>
<dbReference type="AlphaFoldDB" id="A0A6P6MSV8"/>
<evidence type="ECO:0000313" key="8">
    <source>
        <dbReference type="RefSeq" id="XP_026099740.1"/>
    </source>
</evidence>
<feature type="transmembrane region" description="Helical" evidence="5">
    <location>
        <begin position="92"/>
        <end position="116"/>
    </location>
</feature>
<dbReference type="Pfam" id="PF00916">
    <property type="entry name" value="Sulfate_transp"/>
    <property type="match status" value="1"/>
</dbReference>
<dbReference type="SUPFAM" id="SSF52091">
    <property type="entry name" value="SpoIIaa-like"/>
    <property type="match status" value="1"/>
</dbReference>
<dbReference type="PANTHER" id="PTHR11814">
    <property type="entry name" value="SULFATE TRANSPORTER"/>
    <property type="match status" value="1"/>
</dbReference>